<sequence length="39" mass="4718">MPSLDQLRFSSSRFVWQQVLQTIYSQARHQIKRDNTHSQ</sequence>
<dbReference type="EMBL" id="DS989848">
    <property type="protein sequence ID" value="EDX75741.1"/>
    <property type="molecule type" value="Genomic_DNA"/>
</dbReference>
<proteinExistence type="predicted"/>
<protein>
    <submittedName>
        <fullName evidence="1">Uncharacterized protein</fullName>
    </submittedName>
</protein>
<name>B4VQX5_9CYAN</name>
<evidence type="ECO:0000313" key="1">
    <source>
        <dbReference type="EMBL" id="EDX75741.1"/>
    </source>
</evidence>
<organism evidence="1 2">
    <name type="scientific">Coleofasciculus chthonoplastes PCC 7420</name>
    <dbReference type="NCBI Taxonomy" id="118168"/>
    <lineage>
        <taxon>Bacteria</taxon>
        <taxon>Bacillati</taxon>
        <taxon>Cyanobacteriota</taxon>
        <taxon>Cyanophyceae</taxon>
        <taxon>Coleofasciculales</taxon>
        <taxon>Coleofasciculaceae</taxon>
        <taxon>Coleofasciculus</taxon>
    </lineage>
</organism>
<dbReference type="HOGENOM" id="CLU_3307936_0_0_3"/>
<reference evidence="1 2" key="1">
    <citation type="submission" date="2008-07" db="EMBL/GenBank/DDBJ databases">
        <authorList>
            <person name="Tandeau de Marsac N."/>
            <person name="Ferriera S."/>
            <person name="Johnson J."/>
            <person name="Kravitz S."/>
            <person name="Beeson K."/>
            <person name="Sutton G."/>
            <person name="Rogers Y.-H."/>
            <person name="Friedman R."/>
            <person name="Frazier M."/>
            <person name="Venter J.C."/>
        </authorList>
    </citation>
    <scope>NUCLEOTIDE SEQUENCE [LARGE SCALE GENOMIC DNA]</scope>
    <source>
        <strain evidence="1 2">PCC 7420</strain>
    </source>
</reference>
<dbReference type="STRING" id="118168.MC7420_6396"/>
<keyword evidence="2" id="KW-1185">Reference proteome</keyword>
<evidence type="ECO:0000313" key="2">
    <source>
        <dbReference type="Proteomes" id="UP000003835"/>
    </source>
</evidence>
<dbReference type="Proteomes" id="UP000003835">
    <property type="component" value="Unassembled WGS sequence"/>
</dbReference>
<accession>B4VQX5</accession>
<dbReference type="AlphaFoldDB" id="B4VQX5"/>
<gene>
    <name evidence="1" type="ORF">MC7420_6396</name>
</gene>